<keyword evidence="3" id="KW-0813">Transport</keyword>
<dbReference type="AlphaFoldDB" id="A0A222W6V4"/>
<evidence type="ECO:0000256" key="4">
    <source>
        <dbReference type="ARBA" id="ARBA00022982"/>
    </source>
</evidence>
<dbReference type="RefSeq" id="WP_056976671.1">
    <property type="nucleotide sequence ID" value="NZ_BLAM01000209.1"/>
</dbReference>
<keyword evidence="4" id="KW-0249">Electron transport</keyword>
<dbReference type="CDD" id="cd02947">
    <property type="entry name" value="TRX_family"/>
    <property type="match status" value="1"/>
</dbReference>
<keyword evidence="6" id="KW-0676">Redox-active center</keyword>
<accession>A0A222W6V4</accession>
<dbReference type="InterPro" id="IPR036249">
    <property type="entry name" value="Thioredoxin-like_sf"/>
</dbReference>
<dbReference type="PANTHER" id="PTHR45663:SF11">
    <property type="entry name" value="GEO12009P1"/>
    <property type="match status" value="1"/>
</dbReference>
<dbReference type="GO" id="GO:0005737">
    <property type="term" value="C:cytoplasm"/>
    <property type="evidence" value="ECO:0007669"/>
    <property type="project" value="TreeGrafter"/>
</dbReference>
<dbReference type="PIRSF" id="PIRSF000077">
    <property type="entry name" value="Thioredoxin"/>
    <property type="match status" value="1"/>
</dbReference>
<evidence type="ECO:0000256" key="3">
    <source>
        <dbReference type="ARBA" id="ARBA00022448"/>
    </source>
</evidence>
<comment type="caution">
    <text evidence="9">The sequence shown here is derived from an EMBL/GenBank/DDBJ whole genome shotgun (WGS) entry which is preliminary data.</text>
</comment>
<gene>
    <name evidence="9" type="primary">trxA</name>
    <name evidence="9" type="ORF">CYR79_00495</name>
</gene>
<name>A0A222W6V4_9LACO</name>
<dbReference type="PRINTS" id="PR00421">
    <property type="entry name" value="THIOREDOXIN"/>
</dbReference>
<dbReference type="STRING" id="1601.GCA_001243975_00740"/>
<dbReference type="InterPro" id="IPR005746">
    <property type="entry name" value="Thioredoxin"/>
</dbReference>
<evidence type="ECO:0000256" key="2">
    <source>
        <dbReference type="ARBA" id="ARBA00020570"/>
    </source>
</evidence>
<evidence type="ECO:0000256" key="1">
    <source>
        <dbReference type="ARBA" id="ARBA00008987"/>
    </source>
</evidence>
<reference evidence="10" key="1">
    <citation type="submission" date="2017-12" db="EMBL/GenBank/DDBJ databases">
        <authorList>
            <person name="Christensen H."/>
        </authorList>
    </citation>
    <scope>NUCLEOTIDE SEQUENCE [LARGE SCALE GENOMIC DNA]</scope>
    <source>
        <strain evidence="10">268A</strain>
    </source>
</reference>
<dbReference type="NCBIfam" id="TIGR01068">
    <property type="entry name" value="thioredoxin"/>
    <property type="match status" value="1"/>
</dbReference>
<dbReference type="PROSITE" id="PS51352">
    <property type="entry name" value="THIOREDOXIN_2"/>
    <property type="match status" value="1"/>
</dbReference>
<dbReference type="InterPro" id="IPR017937">
    <property type="entry name" value="Thioredoxin_CS"/>
</dbReference>
<dbReference type="SUPFAM" id="SSF52833">
    <property type="entry name" value="Thioredoxin-like"/>
    <property type="match status" value="1"/>
</dbReference>
<organism evidence="9 10">
    <name type="scientific">Ligilactobacillus agilis</name>
    <dbReference type="NCBI Taxonomy" id="1601"/>
    <lineage>
        <taxon>Bacteria</taxon>
        <taxon>Bacillati</taxon>
        <taxon>Bacillota</taxon>
        <taxon>Bacilli</taxon>
        <taxon>Lactobacillales</taxon>
        <taxon>Lactobacillaceae</taxon>
        <taxon>Ligilactobacillus</taxon>
    </lineage>
</organism>
<evidence type="ECO:0000313" key="10">
    <source>
        <dbReference type="Proteomes" id="UP000234579"/>
    </source>
</evidence>
<dbReference type="Gene3D" id="3.40.30.10">
    <property type="entry name" value="Glutaredoxin"/>
    <property type="match status" value="1"/>
</dbReference>
<keyword evidence="5" id="KW-1015">Disulfide bond</keyword>
<dbReference type="PANTHER" id="PTHR45663">
    <property type="entry name" value="GEO12009P1"/>
    <property type="match status" value="1"/>
</dbReference>
<protein>
    <recommendedName>
        <fullName evidence="2 7">Thioredoxin</fullName>
    </recommendedName>
</protein>
<dbReference type="EMBL" id="PKGI01000003">
    <property type="protein sequence ID" value="PLA77503.1"/>
    <property type="molecule type" value="Genomic_DNA"/>
</dbReference>
<dbReference type="GO" id="GO:0015035">
    <property type="term" value="F:protein-disulfide reductase activity"/>
    <property type="evidence" value="ECO:0007669"/>
    <property type="project" value="UniProtKB-UniRule"/>
</dbReference>
<comment type="similarity">
    <text evidence="1 8">Belongs to the thioredoxin family.</text>
</comment>
<dbReference type="FunFam" id="3.40.30.10:FF:000001">
    <property type="entry name" value="Thioredoxin"/>
    <property type="match status" value="1"/>
</dbReference>
<dbReference type="KEGG" id="lagl:BEN83_10175"/>
<evidence type="ECO:0000256" key="5">
    <source>
        <dbReference type="ARBA" id="ARBA00023157"/>
    </source>
</evidence>
<evidence type="ECO:0000256" key="6">
    <source>
        <dbReference type="ARBA" id="ARBA00023284"/>
    </source>
</evidence>
<evidence type="ECO:0000313" key="9">
    <source>
        <dbReference type="EMBL" id="PLA77503.1"/>
    </source>
</evidence>
<dbReference type="InterPro" id="IPR013766">
    <property type="entry name" value="Thioredoxin_domain"/>
</dbReference>
<evidence type="ECO:0000256" key="7">
    <source>
        <dbReference type="NCBIfam" id="TIGR01068"/>
    </source>
</evidence>
<sequence length="106" mass="11875">MAKNLSASNIEAETQSGLTLVDFWAEWCGPCRMMNPVLEALEKKYQGQIKFAKVNVDTNQALAQSYQIMSIPALILFKDGVAKEKVVGYKPQEAMEKYLDSKLAEK</sequence>
<dbReference type="Proteomes" id="UP000234579">
    <property type="component" value="Unassembled WGS sequence"/>
</dbReference>
<evidence type="ECO:0000256" key="8">
    <source>
        <dbReference type="PIRNR" id="PIRNR000077"/>
    </source>
</evidence>
<dbReference type="Pfam" id="PF00085">
    <property type="entry name" value="Thioredoxin"/>
    <property type="match status" value="1"/>
</dbReference>
<proteinExistence type="inferred from homology"/>
<dbReference type="PROSITE" id="PS00194">
    <property type="entry name" value="THIOREDOXIN_1"/>
    <property type="match status" value="1"/>
</dbReference>